<keyword evidence="1" id="KW-0732">Signal</keyword>
<evidence type="ECO:0008006" key="4">
    <source>
        <dbReference type="Google" id="ProtNLM"/>
    </source>
</evidence>
<accession>A0A290S9W0</accession>
<feature type="signal peptide" evidence="1">
    <location>
        <begin position="1"/>
        <end position="21"/>
    </location>
</feature>
<dbReference type="OrthoDB" id="6290690at2"/>
<evidence type="ECO:0000313" key="3">
    <source>
        <dbReference type="Proteomes" id="UP000016505"/>
    </source>
</evidence>
<dbReference type="EMBL" id="CP011026">
    <property type="protein sequence ID" value="ATC88475.1"/>
    <property type="molecule type" value="Genomic_DNA"/>
</dbReference>
<gene>
    <name evidence="2" type="ORF">PARC_b0244</name>
</gene>
<dbReference type="AlphaFoldDB" id="A0A290S9W0"/>
<dbReference type="PROSITE" id="PS51257">
    <property type="entry name" value="PROKAR_LIPOPROTEIN"/>
    <property type="match status" value="1"/>
</dbReference>
<organism evidence="2 3">
    <name type="scientific">Pseudoalteromonas arctica A 37-1-2</name>
    <dbReference type="NCBI Taxonomy" id="1117313"/>
    <lineage>
        <taxon>Bacteria</taxon>
        <taxon>Pseudomonadati</taxon>
        <taxon>Pseudomonadota</taxon>
        <taxon>Gammaproteobacteria</taxon>
        <taxon>Alteromonadales</taxon>
        <taxon>Pseudoalteromonadaceae</taxon>
        <taxon>Pseudoalteromonas</taxon>
    </lineage>
</organism>
<protein>
    <recommendedName>
        <fullName evidence="4">Lipoprotein</fullName>
    </recommendedName>
</protein>
<dbReference type="KEGG" id="part:PARC_b0244"/>
<proteinExistence type="predicted"/>
<dbReference type="Proteomes" id="UP000016505">
    <property type="component" value="Chromosome II"/>
</dbReference>
<feature type="chain" id="PRO_5012131953" description="Lipoprotein" evidence="1">
    <location>
        <begin position="22"/>
        <end position="179"/>
    </location>
</feature>
<dbReference type="RefSeq" id="WP_010553563.1">
    <property type="nucleotide sequence ID" value="NZ_CP011026.1"/>
</dbReference>
<name>A0A290S9W0_9GAMM</name>
<sequence length="179" mass="19862">MIKLTLSAFALLLLSACTTQYPNQQLTGKQFPSISGESLEQSMVTIPSDFKADKTLLLIGYKQDSQFDIDRWLIGLDMAGVTLPTYELPTIAGMAPRMFSTFIDSGMRKGIPKELWGGVITIYKDGEAVQKFTGNESPNNSRVVLINSSGEILYFYDRGFSVDALNKLKEAIKYITLNI</sequence>
<reference evidence="2 3" key="1">
    <citation type="journal article" date="2012" name="J. Bacteriol.">
        <title>Genome sequences of type strains of seven species of the marine bacterium Pseudoalteromonas.</title>
        <authorList>
            <person name="Xie B.B."/>
            <person name="Shu Y.L."/>
            <person name="Qin Q.L."/>
            <person name="Rong J.C."/>
            <person name="Zhang X.Y."/>
            <person name="Chen X.L."/>
            <person name="Shi M."/>
            <person name="He H.L."/>
            <person name="Zhou B.C."/>
            <person name="Zhang Y.Z."/>
        </authorList>
    </citation>
    <scope>NUCLEOTIDE SEQUENCE [LARGE SCALE GENOMIC DNA]</scope>
    <source>
        <strain evidence="2 3">A 37-1-2</strain>
    </source>
</reference>
<evidence type="ECO:0000313" key="2">
    <source>
        <dbReference type="EMBL" id="ATC88475.1"/>
    </source>
</evidence>
<evidence type="ECO:0000256" key="1">
    <source>
        <dbReference type="SAM" id="SignalP"/>
    </source>
</evidence>